<dbReference type="AlphaFoldDB" id="A0A6N3B012"/>
<evidence type="ECO:0000259" key="1">
    <source>
        <dbReference type="Pfam" id="PF10040"/>
    </source>
</evidence>
<dbReference type="RefSeq" id="WP_156718060.1">
    <property type="nucleotide sequence ID" value="NZ_CACRUN010000012.1"/>
</dbReference>
<feature type="domain" description="CRISPR-associated protein Cas6 C-terminal" evidence="1">
    <location>
        <begin position="144"/>
        <end position="260"/>
    </location>
</feature>
<accession>A0A6N3B012</accession>
<protein>
    <recommendedName>
        <fullName evidence="1">CRISPR-associated protein Cas6 C-terminal domain-containing protein</fullName>
    </recommendedName>
</protein>
<name>A0A6N3B012_9FIRM</name>
<gene>
    <name evidence="2" type="ORF">VALFYP47_00109</name>
</gene>
<proteinExistence type="predicted"/>
<dbReference type="Pfam" id="PF10040">
    <property type="entry name" value="CRISPR_Cas6"/>
    <property type="match status" value="1"/>
</dbReference>
<sequence>MISSIILTLKSCNSGSLPEFPGRFLHAAVFSLISSIDEEAGDYWHNMSGIKPFTVGLDYQQRRHDHVIQEEDILFLRINVWHRDLWCILAEISESMRVQIGPLQATIINVHCEVPFGLPLREENIFDLIQRRLEAKPAYKIEFEFLTPTLFNGTHGDITFPTAELVFASIVDKWNAGDIEDTLDKPRIKELCERIILSDWSGRTKRVYFGRDRGYTGFVGNFAFNLSKLSAEENQLITVLALFGQHSGIGRLSSQGLGQVNVLLKNK</sequence>
<organism evidence="2">
    <name type="scientific">Veillonella atypica</name>
    <dbReference type="NCBI Taxonomy" id="39777"/>
    <lineage>
        <taxon>Bacteria</taxon>
        <taxon>Bacillati</taxon>
        <taxon>Bacillota</taxon>
        <taxon>Negativicutes</taxon>
        <taxon>Veillonellales</taxon>
        <taxon>Veillonellaceae</taxon>
        <taxon>Veillonella</taxon>
    </lineage>
</organism>
<evidence type="ECO:0000313" key="2">
    <source>
        <dbReference type="EMBL" id="VYT95768.1"/>
    </source>
</evidence>
<reference evidence="2" key="1">
    <citation type="submission" date="2019-11" db="EMBL/GenBank/DDBJ databases">
        <authorList>
            <person name="Feng L."/>
        </authorList>
    </citation>
    <scope>NUCLEOTIDE SEQUENCE</scope>
    <source>
        <strain evidence="2">VatypicaLFYP47</strain>
    </source>
</reference>
<dbReference type="EMBL" id="CACRUN010000012">
    <property type="protein sequence ID" value="VYT95768.1"/>
    <property type="molecule type" value="Genomic_DNA"/>
</dbReference>
<dbReference type="Gene3D" id="3.30.70.1900">
    <property type="match status" value="1"/>
</dbReference>
<dbReference type="InterPro" id="IPR045747">
    <property type="entry name" value="CRISPR-assoc_prot_Cas6_N_sf"/>
</dbReference>
<dbReference type="InterPro" id="IPR019267">
    <property type="entry name" value="CRISPR-assoc_Cas6_C"/>
</dbReference>
<dbReference type="Gene3D" id="3.30.70.1890">
    <property type="match status" value="1"/>
</dbReference>
<dbReference type="CDD" id="cd21141">
    <property type="entry name" value="Cas6_III-like"/>
    <property type="match status" value="1"/>
</dbReference>